<evidence type="ECO:0000313" key="1">
    <source>
        <dbReference type="EMBL" id="KAH7543024.1"/>
    </source>
</evidence>
<dbReference type="AlphaFoldDB" id="A0A978VW29"/>
<dbReference type="Proteomes" id="UP000813462">
    <property type="component" value="Unassembled WGS sequence"/>
</dbReference>
<comment type="caution">
    <text evidence="1">The sequence shown here is derived from an EMBL/GenBank/DDBJ whole genome shotgun (WGS) entry which is preliminary data.</text>
</comment>
<proteinExistence type="predicted"/>
<gene>
    <name evidence="1" type="ORF">FEM48_Zijuj02G0138800</name>
</gene>
<accession>A0A978VW29</accession>
<evidence type="ECO:0000313" key="2">
    <source>
        <dbReference type="Proteomes" id="UP000813462"/>
    </source>
</evidence>
<protein>
    <submittedName>
        <fullName evidence="1">Uncharacterized protein</fullName>
    </submittedName>
</protein>
<sequence>MVKDHESCEAIKDRGDAWRQSRTAVAKGGQEPLLEELRMIVHNLGLWSLFDYFSLTPNATILYMDITTMHSSGYFTMLPTWVSLFLSTSHKLSKESNACKVFMLMVSL</sequence>
<name>A0A978VW29_ZIZJJ</name>
<reference evidence="1" key="1">
    <citation type="journal article" date="2021" name="Front. Plant Sci.">
        <title>Chromosome-Scale Genome Assembly for Chinese Sour Jujube and Insights Into Its Genome Evolution and Domestication Signature.</title>
        <authorList>
            <person name="Shen L.-Y."/>
            <person name="Luo H."/>
            <person name="Wang X.-L."/>
            <person name="Wang X.-M."/>
            <person name="Qiu X.-J."/>
            <person name="Liu H."/>
            <person name="Zhou S.-S."/>
            <person name="Jia K.-H."/>
            <person name="Nie S."/>
            <person name="Bao Y.-T."/>
            <person name="Zhang R.-G."/>
            <person name="Yun Q.-Z."/>
            <person name="Chai Y.-H."/>
            <person name="Lu J.-Y."/>
            <person name="Li Y."/>
            <person name="Zhao S.-W."/>
            <person name="Mao J.-F."/>
            <person name="Jia S.-G."/>
            <person name="Mao Y.-M."/>
        </authorList>
    </citation>
    <scope>NUCLEOTIDE SEQUENCE</scope>
    <source>
        <strain evidence="1">AT0</strain>
        <tissue evidence="1">Leaf</tissue>
    </source>
</reference>
<organism evidence="1 2">
    <name type="scientific">Ziziphus jujuba var. spinosa</name>
    <dbReference type="NCBI Taxonomy" id="714518"/>
    <lineage>
        <taxon>Eukaryota</taxon>
        <taxon>Viridiplantae</taxon>
        <taxon>Streptophyta</taxon>
        <taxon>Embryophyta</taxon>
        <taxon>Tracheophyta</taxon>
        <taxon>Spermatophyta</taxon>
        <taxon>Magnoliopsida</taxon>
        <taxon>eudicotyledons</taxon>
        <taxon>Gunneridae</taxon>
        <taxon>Pentapetalae</taxon>
        <taxon>rosids</taxon>
        <taxon>fabids</taxon>
        <taxon>Rosales</taxon>
        <taxon>Rhamnaceae</taxon>
        <taxon>Paliureae</taxon>
        <taxon>Ziziphus</taxon>
    </lineage>
</organism>
<dbReference type="EMBL" id="JAEACU010000002">
    <property type="protein sequence ID" value="KAH7543024.1"/>
    <property type="molecule type" value="Genomic_DNA"/>
</dbReference>